<evidence type="ECO:0000256" key="1">
    <source>
        <dbReference type="ARBA" id="ARBA00001971"/>
    </source>
</evidence>
<dbReference type="PANTHER" id="PTHR24286:SF217">
    <property type="entry name" value="OS07G0520300 PROTEIN"/>
    <property type="match status" value="1"/>
</dbReference>
<protein>
    <recommendedName>
        <fullName evidence="11">Cytochrome P450</fullName>
    </recommendedName>
</protein>
<comment type="similarity">
    <text evidence="2 7">Belongs to the cytochrome P450 family.</text>
</comment>
<dbReference type="InterPro" id="IPR001128">
    <property type="entry name" value="Cyt_P450"/>
</dbReference>
<dbReference type="Gene3D" id="1.10.630.10">
    <property type="entry name" value="Cytochrome P450"/>
    <property type="match status" value="1"/>
</dbReference>
<dbReference type="AlphaFoldDB" id="A0AAP0PPC4"/>
<proteinExistence type="inferred from homology"/>
<gene>
    <name evidence="9" type="ORF">Syun_010117</name>
</gene>
<dbReference type="SUPFAM" id="SSF48264">
    <property type="entry name" value="Cytochrome P450"/>
    <property type="match status" value="1"/>
</dbReference>
<keyword evidence="5 6" id="KW-0408">Iron</keyword>
<evidence type="ECO:0000313" key="9">
    <source>
        <dbReference type="EMBL" id="KAK9151808.1"/>
    </source>
</evidence>
<evidence type="ECO:0000256" key="8">
    <source>
        <dbReference type="SAM" id="SignalP"/>
    </source>
</evidence>
<organism evidence="9 10">
    <name type="scientific">Stephania yunnanensis</name>
    <dbReference type="NCBI Taxonomy" id="152371"/>
    <lineage>
        <taxon>Eukaryota</taxon>
        <taxon>Viridiplantae</taxon>
        <taxon>Streptophyta</taxon>
        <taxon>Embryophyta</taxon>
        <taxon>Tracheophyta</taxon>
        <taxon>Spermatophyta</taxon>
        <taxon>Magnoliopsida</taxon>
        <taxon>Ranunculales</taxon>
        <taxon>Menispermaceae</taxon>
        <taxon>Menispermoideae</taxon>
        <taxon>Cissampelideae</taxon>
        <taxon>Stephania</taxon>
    </lineage>
</organism>
<accession>A0AAP0PPC4</accession>
<dbReference type="InterPro" id="IPR002401">
    <property type="entry name" value="Cyt_P450_E_grp-I"/>
</dbReference>
<keyword evidence="4 7" id="KW-0560">Oxidoreductase</keyword>
<dbReference type="GO" id="GO:0016125">
    <property type="term" value="P:sterol metabolic process"/>
    <property type="evidence" value="ECO:0007669"/>
    <property type="project" value="TreeGrafter"/>
</dbReference>
<dbReference type="GO" id="GO:0004497">
    <property type="term" value="F:monooxygenase activity"/>
    <property type="evidence" value="ECO:0007669"/>
    <property type="project" value="UniProtKB-KW"/>
</dbReference>
<keyword evidence="7" id="KW-0503">Monooxygenase</keyword>
<dbReference type="FunFam" id="1.10.630.10:FF:000022">
    <property type="entry name" value="Taxadiene 5-alpha hydroxylase"/>
    <property type="match status" value="1"/>
</dbReference>
<evidence type="ECO:0000256" key="7">
    <source>
        <dbReference type="RuleBase" id="RU000461"/>
    </source>
</evidence>
<dbReference type="PRINTS" id="PR00463">
    <property type="entry name" value="EP450I"/>
</dbReference>
<dbReference type="CDD" id="cd11043">
    <property type="entry name" value="CYP90-like"/>
    <property type="match status" value="1"/>
</dbReference>
<dbReference type="GO" id="GO:0020037">
    <property type="term" value="F:heme binding"/>
    <property type="evidence" value="ECO:0007669"/>
    <property type="project" value="InterPro"/>
</dbReference>
<dbReference type="EMBL" id="JBBNAF010000004">
    <property type="protein sequence ID" value="KAK9151808.1"/>
    <property type="molecule type" value="Genomic_DNA"/>
</dbReference>
<keyword evidence="3 6" id="KW-0479">Metal-binding</keyword>
<dbReference type="InterPro" id="IPR036396">
    <property type="entry name" value="Cyt_P450_sf"/>
</dbReference>
<comment type="cofactor">
    <cofactor evidence="1 6">
        <name>heme</name>
        <dbReference type="ChEBI" id="CHEBI:30413"/>
    </cofactor>
</comment>
<keyword evidence="8" id="KW-0732">Signal</keyword>
<evidence type="ECO:0000256" key="5">
    <source>
        <dbReference type="ARBA" id="ARBA00023004"/>
    </source>
</evidence>
<dbReference type="GO" id="GO:0005506">
    <property type="term" value="F:iron ion binding"/>
    <property type="evidence" value="ECO:0007669"/>
    <property type="project" value="InterPro"/>
</dbReference>
<feature type="signal peptide" evidence="8">
    <location>
        <begin position="1"/>
        <end position="20"/>
    </location>
</feature>
<evidence type="ECO:0000256" key="3">
    <source>
        <dbReference type="ARBA" id="ARBA00022723"/>
    </source>
</evidence>
<dbReference type="InterPro" id="IPR017972">
    <property type="entry name" value="Cyt_P450_CS"/>
</dbReference>
<dbReference type="Proteomes" id="UP001420932">
    <property type="component" value="Unassembled WGS sequence"/>
</dbReference>
<dbReference type="Pfam" id="PF00067">
    <property type="entry name" value="p450"/>
    <property type="match status" value="1"/>
</dbReference>
<feature type="chain" id="PRO_5042871161" description="Cytochrome P450" evidence="8">
    <location>
        <begin position="21"/>
        <end position="476"/>
    </location>
</feature>
<dbReference type="PROSITE" id="PS00086">
    <property type="entry name" value="CYTOCHROME_P450"/>
    <property type="match status" value="1"/>
</dbReference>
<evidence type="ECO:0008006" key="11">
    <source>
        <dbReference type="Google" id="ProtNLM"/>
    </source>
</evidence>
<keyword evidence="6 7" id="KW-0349">Heme</keyword>
<evidence type="ECO:0000256" key="4">
    <source>
        <dbReference type="ARBA" id="ARBA00023002"/>
    </source>
</evidence>
<comment type="caution">
    <text evidence="9">The sequence shown here is derived from an EMBL/GenBank/DDBJ whole genome shotgun (WGS) entry which is preliminary data.</text>
</comment>
<evidence type="ECO:0000313" key="10">
    <source>
        <dbReference type="Proteomes" id="UP001420932"/>
    </source>
</evidence>
<name>A0AAP0PPC4_9MAGN</name>
<evidence type="ECO:0000256" key="2">
    <source>
        <dbReference type="ARBA" id="ARBA00010617"/>
    </source>
</evidence>
<dbReference type="GO" id="GO:0016705">
    <property type="term" value="F:oxidoreductase activity, acting on paired donors, with incorporation or reduction of molecular oxygen"/>
    <property type="evidence" value="ECO:0007669"/>
    <property type="project" value="InterPro"/>
</dbReference>
<dbReference type="GO" id="GO:0044550">
    <property type="term" value="P:secondary metabolite biosynthetic process"/>
    <property type="evidence" value="ECO:0007669"/>
    <property type="project" value="UniProtKB-ARBA"/>
</dbReference>
<dbReference type="PRINTS" id="PR00385">
    <property type="entry name" value="P450"/>
</dbReference>
<sequence>MGPAIFFTLLLPLIPILVLLRRRRSSKKLPPGALGIPIIGQSLSFLGAMRANRAESWIQERTTKYGPTSKLTLFGTPTVLIHGQAANKFLFTSDSSTIANKQPKSIQRILGKRSILELRGEDHKRVRGALVTFLKPEVLKQYVSKMDMEVNKHLDMHWHAKQMVKVMPLMKSLTFDIICSLLFGLERGARREKLVDCFEKMMGGMWSVPINLPFTRFNGSLKARKMAKTIIQDLIKEKRQAIEEHRCSPHADLMTCLLSIRGEDNEEIISEKEIIDNSLLIMVAGHDTTSILLTFLIRNLANDPNIYAAVLHEHDTIAKSKAPGVPLSWDDLSKMKFTWRVAMETLRLIPPVFGSFRTALKDVEYGGYLIPKGWQIFWAACLTHHNESIFPEPQKFDPTRFENQSSVPPYCFVAFGGGPRICPGYEFSKLETLVAIHYLITQFRWKLCCKNDTFSRDPMPSPAEGLPIHIEPKTNC</sequence>
<evidence type="ECO:0000256" key="6">
    <source>
        <dbReference type="PIRSR" id="PIRSR602401-1"/>
    </source>
</evidence>
<dbReference type="PANTHER" id="PTHR24286">
    <property type="entry name" value="CYTOCHROME P450 26"/>
    <property type="match status" value="1"/>
</dbReference>
<keyword evidence="10" id="KW-1185">Reference proteome</keyword>
<reference evidence="9 10" key="1">
    <citation type="submission" date="2024-01" db="EMBL/GenBank/DDBJ databases">
        <title>Genome assemblies of Stephania.</title>
        <authorList>
            <person name="Yang L."/>
        </authorList>
    </citation>
    <scope>NUCLEOTIDE SEQUENCE [LARGE SCALE GENOMIC DNA]</scope>
    <source>
        <strain evidence="9">YNDBR</strain>
        <tissue evidence="9">Leaf</tissue>
    </source>
</reference>
<feature type="binding site" description="axial binding residue" evidence="6">
    <location>
        <position position="422"/>
    </location>
    <ligand>
        <name>heme</name>
        <dbReference type="ChEBI" id="CHEBI:30413"/>
    </ligand>
    <ligandPart>
        <name>Fe</name>
        <dbReference type="ChEBI" id="CHEBI:18248"/>
    </ligandPart>
</feature>